<feature type="coiled-coil region" evidence="1">
    <location>
        <begin position="42"/>
        <end position="69"/>
    </location>
</feature>
<gene>
    <name evidence="2" type="ORF">UFOVP112_445</name>
</gene>
<protein>
    <submittedName>
        <fullName evidence="2">Uncharacterized protein</fullName>
    </submittedName>
</protein>
<dbReference type="EMBL" id="LR796233">
    <property type="protein sequence ID" value="CAB4129347.1"/>
    <property type="molecule type" value="Genomic_DNA"/>
</dbReference>
<reference evidence="2" key="1">
    <citation type="submission" date="2020-04" db="EMBL/GenBank/DDBJ databases">
        <authorList>
            <person name="Chiriac C."/>
            <person name="Salcher M."/>
            <person name="Ghai R."/>
            <person name="Kavagutti S V."/>
        </authorList>
    </citation>
    <scope>NUCLEOTIDE SEQUENCE</scope>
</reference>
<evidence type="ECO:0000256" key="1">
    <source>
        <dbReference type="SAM" id="Coils"/>
    </source>
</evidence>
<evidence type="ECO:0000313" key="2">
    <source>
        <dbReference type="EMBL" id="CAB4129347.1"/>
    </source>
</evidence>
<proteinExistence type="predicted"/>
<sequence>MSLDNIQTVLADIANSQDPTFSKFAHDINMIVEQAKVGQMSNSEVEEIMADAQSQLAILEDMSQLALKEKLNACINGLIMIAKAV</sequence>
<accession>A0A6J5L8K4</accession>
<keyword evidence="1" id="KW-0175">Coiled coil</keyword>
<organism evidence="2">
    <name type="scientific">uncultured Caudovirales phage</name>
    <dbReference type="NCBI Taxonomy" id="2100421"/>
    <lineage>
        <taxon>Viruses</taxon>
        <taxon>Duplodnaviria</taxon>
        <taxon>Heunggongvirae</taxon>
        <taxon>Uroviricota</taxon>
        <taxon>Caudoviricetes</taxon>
        <taxon>Peduoviridae</taxon>
        <taxon>Maltschvirus</taxon>
        <taxon>Maltschvirus maltsch</taxon>
    </lineage>
</organism>
<name>A0A6J5L8K4_9CAUD</name>